<dbReference type="Gene3D" id="3.40.50.300">
    <property type="entry name" value="P-loop containing nucleotide triphosphate hydrolases"/>
    <property type="match status" value="1"/>
</dbReference>
<accession>A0ABD0LRN4</accession>
<protein>
    <submittedName>
        <fullName evidence="10">Uncharacterized protein</fullName>
    </submittedName>
</protein>
<dbReference type="InterPro" id="IPR027417">
    <property type="entry name" value="P-loop_NTPase"/>
</dbReference>
<gene>
    <name evidence="10" type="ORF">BaRGS_00006849</name>
</gene>
<dbReference type="PANTHER" id="PTHR14647">
    <property type="entry name" value="GALACTOSE-3-O-SULFOTRANSFERASE"/>
    <property type="match status" value="1"/>
</dbReference>
<evidence type="ECO:0000256" key="9">
    <source>
        <dbReference type="ARBA" id="ARBA00023180"/>
    </source>
</evidence>
<dbReference type="Pfam" id="PF06990">
    <property type="entry name" value="Gal-3-0_sulfotr"/>
    <property type="match status" value="1"/>
</dbReference>
<evidence type="ECO:0000256" key="4">
    <source>
        <dbReference type="ARBA" id="ARBA00022692"/>
    </source>
</evidence>
<evidence type="ECO:0000313" key="10">
    <source>
        <dbReference type="EMBL" id="KAK7502097.1"/>
    </source>
</evidence>
<keyword evidence="7" id="KW-0333">Golgi apparatus</keyword>
<keyword evidence="9" id="KW-0325">Glycoprotein</keyword>
<evidence type="ECO:0000256" key="5">
    <source>
        <dbReference type="ARBA" id="ARBA00022968"/>
    </source>
</evidence>
<evidence type="ECO:0000256" key="3">
    <source>
        <dbReference type="ARBA" id="ARBA00022679"/>
    </source>
</evidence>
<evidence type="ECO:0000256" key="7">
    <source>
        <dbReference type="ARBA" id="ARBA00023034"/>
    </source>
</evidence>
<keyword evidence="5" id="KW-0735">Signal-anchor</keyword>
<dbReference type="GO" id="GO:0000139">
    <property type="term" value="C:Golgi membrane"/>
    <property type="evidence" value="ECO:0007669"/>
    <property type="project" value="UniProtKB-SubCell"/>
</dbReference>
<evidence type="ECO:0000256" key="8">
    <source>
        <dbReference type="ARBA" id="ARBA00023136"/>
    </source>
</evidence>
<dbReference type="EMBL" id="JACVVK020000028">
    <property type="protein sequence ID" value="KAK7502097.1"/>
    <property type="molecule type" value="Genomic_DNA"/>
</dbReference>
<evidence type="ECO:0000256" key="1">
    <source>
        <dbReference type="ARBA" id="ARBA00004323"/>
    </source>
</evidence>
<keyword evidence="6" id="KW-1133">Transmembrane helix</keyword>
<evidence type="ECO:0000313" key="11">
    <source>
        <dbReference type="Proteomes" id="UP001519460"/>
    </source>
</evidence>
<keyword evidence="11" id="KW-1185">Reference proteome</keyword>
<keyword evidence="3" id="KW-0808">Transferase</keyword>
<dbReference type="SUPFAM" id="SSF52540">
    <property type="entry name" value="P-loop containing nucleoside triphosphate hydrolases"/>
    <property type="match status" value="1"/>
</dbReference>
<keyword evidence="4" id="KW-0812">Transmembrane</keyword>
<keyword evidence="8" id="KW-0472">Membrane</keyword>
<sequence>MITSLQLPTSSFSRLLPQGDGRLQSDTCTNEGGRVKCLTFNAAPTNIVFIKVHKAGSTTVSNILARYALHYDLNIALPKDKPPYREGFHCFGPFRADRVVPLGQGQTYHVLFNHMRYNRTELDKVMPKDAFYCAIMREPVSRFVSAMYYFGVLKPPSTKNVSQVSPGFSKFLSETGRKGLEVRPLPELLYNSIAFDTGLALTQQKSIEAVEQHIAKLDRELDLMMVMEYFHESLVLLKRRARLQLRDIIHVKLNSKRPRSTHLISDSDLKTLKDWQMADHKIYDHFLAKFWKEVRKEGPDFQDEVKHFQEIQTKVARFCRASKDSFDVLFVPWCRWGDAFTVTPWDCDLLTMDERKLQRLLLDRTAHRKGKLNTSRTE</sequence>
<comment type="caution">
    <text evidence="10">The sequence shown here is derived from an EMBL/GenBank/DDBJ whole genome shotgun (WGS) entry which is preliminary data.</text>
</comment>
<dbReference type="PANTHER" id="PTHR14647:SF87">
    <property type="entry name" value="PUTATIVE-RELATED"/>
    <property type="match status" value="1"/>
</dbReference>
<evidence type="ECO:0000256" key="2">
    <source>
        <dbReference type="ARBA" id="ARBA00008124"/>
    </source>
</evidence>
<organism evidence="10 11">
    <name type="scientific">Batillaria attramentaria</name>
    <dbReference type="NCBI Taxonomy" id="370345"/>
    <lineage>
        <taxon>Eukaryota</taxon>
        <taxon>Metazoa</taxon>
        <taxon>Spiralia</taxon>
        <taxon>Lophotrochozoa</taxon>
        <taxon>Mollusca</taxon>
        <taxon>Gastropoda</taxon>
        <taxon>Caenogastropoda</taxon>
        <taxon>Sorbeoconcha</taxon>
        <taxon>Cerithioidea</taxon>
        <taxon>Batillariidae</taxon>
        <taxon>Batillaria</taxon>
    </lineage>
</organism>
<dbReference type="InterPro" id="IPR009729">
    <property type="entry name" value="Gal-3-0_sulfotransfrase"/>
</dbReference>
<comment type="subcellular location">
    <subcellularLocation>
        <location evidence="1">Golgi apparatus membrane</location>
        <topology evidence="1">Single-pass type II membrane protein</topology>
    </subcellularLocation>
</comment>
<proteinExistence type="inferred from homology"/>
<dbReference type="Proteomes" id="UP001519460">
    <property type="component" value="Unassembled WGS sequence"/>
</dbReference>
<dbReference type="AlphaFoldDB" id="A0ABD0LRN4"/>
<name>A0ABD0LRN4_9CAEN</name>
<comment type="similarity">
    <text evidence="2">Belongs to the galactose-3-O-sulfotransferase family.</text>
</comment>
<dbReference type="GO" id="GO:0008146">
    <property type="term" value="F:sulfotransferase activity"/>
    <property type="evidence" value="ECO:0007669"/>
    <property type="project" value="UniProtKB-ARBA"/>
</dbReference>
<reference evidence="10 11" key="1">
    <citation type="journal article" date="2023" name="Sci. Data">
        <title>Genome assembly of the Korean intertidal mud-creeper Batillaria attramentaria.</title>
        <authorList>
            <person name="Patra A.K."/>
            <person name="Ho P.T."/>
            <person name="Jun S."/>
            <person name="Lee S.J."/>
            <person name="Kim Y."/>
            <person name="Won Y.J."/>
        </authorList>
    </citation>
    <scope>NUCLEOTIDE SEQUENCE [LARGE SCALE GENOMIC DNA]</scope>
    <source>
        <strain evidence="10">Wonlab-2016</strain>
    </source>
</reference>
<evidence type="ECO:0000256" key="6">
    <source>
        <dbReference type="ARBA" id="ARBA00022989"/>
    </source>
</evidence>